<dbReference type="OrthoDB" id="5135119at2759"/>
<feature type="signal peptide" evidence="2">
    <location>
        <begin position="1"/>
        <end position="21"/>
    </location>
</feature>
<dbReference type="PANTHER" id="PTHR31956:SF1">
    <property type="entry name" value="NON-SPECIFIC PHOSPHOLIPASE C1"/>
    <property type="match status" value="1"/>
</dbReference>
<gene>
    <name evidence="3" type="ORF">L207DRAFT_527890</name>
</gene>
<evidence type="ECO:0000313" key="3">
    <source>
        <dbReference type="EMBL" id="PMD41238.1"/>
    </source>
</evidence>
<name>A0A2J6RRT7_HYAVF</name>
<dbReference type="Gene3D" id="3.40.720.10">
    <property type="entry name" value="Alkaline Phosphatase, subunit A"/>
    <property type="match status" value="2"/>
</dbReference>
<reference evidence="3 4" key="1">
    <citation type="submission" date="2016-04" db="EMBL/GenBank/DDBJ databases">
        <title>A degradative enzymes factory behind the ericoid mycorrhizal symbiosis.</title>
        <authorList>
            <consortium name="DOE Joint Genome Institute"/>
            <person name="Martino E."/>
            <person name="Morin E."/>
            <person name="Grelet G."/>
            <person name="Kuo A."/>
            <person name="Kohler A."/>
            <person name="Daghino S."/>
            <person name="Barry K."/>
            <person name="Choi C."/>
            <person name="Cichocki N."/>
            <person name="Clum A."/>
            <person name="Copeland A."/>
            <person name="Hainaut M."/>
            <person name="Haridas S."/>
            <person name="Labutti K."/>
            <person name="Lindquist E."/>
            <person name="Lipzen A."/>
            <person name="Khouja H.-R."/>
            <person name="Murat C."/>
            <person name="Ohm R."/>
            <person name="Olson A."/>
            <person name="Spatafora J."/>
            <person name="Veneault-Fourrey C."/>
            <person name="Henrissat B."/>
            <person name="Grigoriev I."/>
            <person name="Martin F."/>
            <person name="Perotto S."/>
        </authorList>
    </citation>
    <scope>NUCLEOTIDE SEQUENCE [LARGE SCALE GENOMIC DNA]</scope>
    <source>
        <strain evidence="3 4">F</strain>
    </source>
</reference>
<organism evidence="3 4">
    <name type="scientific">Hyaloscypha variabilis (strain UAMH 11265 / GT02V1 / F)</name>
    <name type="common">Meliniomyces variabilis</name>
    <dbReference type="NCBI Taxonomy" id="1149755"/>
    <lineage>
        <taxon>Eukaryota</taxon>
        <taxon>Fungi</taxon>
        <taxon>Dikarya</taxon>
        <taxon>Ascomycota</taxon>
        <taxon>Pezizomycotina</taxon>
        <taxon>Leotiomycetes</taxon>
        <taxon>Helotiales</taxon>
        <taxon>Hyaloscyphaceae</taxon>
        <taxon>Hyaloscypha</taxon>
        <taxon>Hyaloscypha variabilis</taxon>
    </lineage>
</organism>
<keyword evidence="4" id="KW-1185">Reference proteome</keyword>
<dbReference type="EMBL" id="KZ613944">
    <property type="protein sequence ID" value="PMD41238.1"/>
    <property type="molecule type" value="Genomic_DNA"/>
</dbReference>
<dbReference type="Pfam" id="PF04185">
    <property type="entry name" value="Phosphoesterase"/>
    <property type="match status" value="1"/>
</dbReference>
<dbReference type="PANTHER" id="PTHR31956">
    <property type="entry name" value="NON-SPECIFIC PHOSPHOLIPASE C4-RELATED"/>
    <property type="match status" value="1"/>
</dbReference>
<evidence type="ECO:0000313" key="4">
    <source>
        <dbReference type="Proteomes" id="UP000235786"/>
    </source>
</evidence>
<dbReference type="STRING" id="1149755.A0A2J6RRT7"/>
<sequence>MQQFIFFRLVALFAFAVGALAGSIKDIKHVVLFMQENRAFDHYYGTMAGVRGFSDPNVQFNPSTNLTTFQQKVNAGLSPLATTLLPFYINYLGANWSAASQCASGGSNSWFNNHLALNGDLNDQWAWDNTAMSWTHFQRQDLPLHFALAEGWTLADMYQEGVIASTSPNRVTWMSGSINCPGGPQTPEQGGIVTDNSEGPGCEAPGLNCEPLYWKTVPEFHQDANVTWQVYQDVDNFGDDLLIDSFAQYQNAPADSPLTIYGSSYPGLQKFYDDAAAGTLPRVSWIVGPAELSEHATYGPQDGAWLQRQIVEAVVNGAAYNETVLMISYDETGGWGDHVTPFHSPSGTAGEWIEDPYGAVNYTYTGPGFRVPFTIISPWTRGGHVFTEHADHTSQILFMEEWLEALGYEGVRTTEIPAWRRAHMSNLVNAFDFDHPDYSIPSLPVIPTPHQDANGNWDGASICEAEYGHFGPPIPYGPANEALDPSTLSEDGFKNVRGYLTEGRYLIFEMNGYALTNPNPTATDFTATLATSTHNAKTQRWVLHATGGTATDGGAGAGTFTVTSALDGRYIKSHTSLGKGVSGAETYTIADLGSGLGYTLVKENGKYLTINSDGVIDITGTTPVGFQVYSVTYQQ</sequence>
<keyword evidence="2" id="KW-0732">Signal</keyword>
<dbReference type="Proteomes" id="UP000235786">
    <property type="component" value="Unassembled WGS sequence"/>
</dbReference>
<feature type="chain" id="PRO_5014375125" evidence="2">
    <location>
        <begin position="22"/>
        <end position="635"/>
    </location>
</feature>
<evidence type="ECO:0000256" key="1">
    <source>
        <dbReference type="ARBA" id="ARBA00022801"/>
    </source>
</evidence>
<dbReference type="GO" id="GO:0042578">
    <property type="term" value="F:phosphoric ester hydrolase activity"/>
    <property type="evidence" value="ECO:0007669"/>
    <property type="project" value="UniProtKB-ARBA"/>
</dbReference>
<proteinExistence type="predicted"/>
<protein>
    <submittedName>
        <fullName evidence="3">PLC-E protein</fullName>
    </submittedName>
</protein>
<keyword evidence="1" id="KW-0378">Hydrolase</keyword>
<dbReference type="AlphaFoldDB" id="A0A2J6RRT7"/>
<accession>A0A2J6RRT7</accession>
<evidence type="ECO:0000256" key="2">
    <source>
        <dbReference type="SAM" id="SignalP"/>
    </source>
</evidence>
<dbReference type="InterPro" id="IPR017850">
    <property type="entry name" value="Alkaline_phosphatase_core_sf"/>
</dbReference>
<dbReference type="InterPro" id="IPR007312">
    <property type="entry name" value="Phosphoesterase"/>
</dbReference>
<dbReference type="CDD" id="cd16014">
    <property type="entry name" value="PLC"/>
    <property type="match status" value="1"/>
</dbReference>